<dbReference type="GO" id="GO:0044010">
    <property type="term" value="P:single-species biofilm formation"/>
    <property type="evidence" value="ECO:0007669"/>
    <property type="project" value="TreeGrafter"/>
</dbReference>
<dbReference type="RefSeq" id="WP_047875858.1">
    <property type="nucleotide sequence ID" value="NZ_BMYC01000019.1"/>
</dbReference>
<gene>
    <name evidence="2" type="ORF">ABT58_18130</name>
</gene>
<keyword evidence="3" id="KW-1185">Reference proteome</keyword>
<protein>
    <submittedName>
        <fullName evidence="2">Pseudouridine synthase</fullName>
    </submittedName>
</protein>
<reference evidence="2 3" key="1">
    <citation type="submission" date="2015-05" db="EMBL/GenBank/DDBJ databases">
        <title>Photobacterium galathea sp. nov.</title>
        <authorList>
            <person name="Machado H."/>
            <person name="Gram L."/>
        </authorList>
    </citation>
    <scope>NUCLEOTIDE SEQUENCE [LARGE SCALE GENOMIC DNA]</scope>
    <source>
        <strain evidence="2 3">DSM 25995</strain>
    </source>
</reference>
<name>A0A0J1JCK4_9GAMM</name>
<accession>A0A0J1JCK4</accession>
<sequence length="105" mass="11958">MDRYRQCQQLLAQLEAVMQAHDLWETTPPSRAALQSTEPFAIDTLSCTQWLQWIFIPKMGQLVQAQLPLPAAFSISPYIEEAMKMQAGCDSVLAVTREIDQLFEQ</sequence>
<dbReference type="InterPro" id="IPR023376">
    <property type="entry name" value="YqcC-like_dom"/>
</dbReference>
<dbReference type="OrthoDB" id="8794567at2"/>
<dbReference type="EMBL" id="LDOV01000033">
    <property type="protein sequence ID" value="KLU99346.1"/>
    <property type="molecule type" value="Genomic_DNA"/>
</dbReference>
<dbReference type="Proteomes" id="UP000036426">
    <property type="component" value="Unassembled WGS sequence"/>
</dbReference>
<proteinExistence type="predicted"/>
<dbReference type="InterPro" id="IPR007384">
    <property type="entry name" value="UCP006257"/>
</dbReference>
<dbReference type="SUPFAM" id="SSF158452">
    <property type="entry name" value="YqcC-like"/>
    <property type="match status" value="1"/>
</dbReference>
<feature type="domain" description="YqcC-like" evidence="1">
    <location>
        <begin position="6"/>
        <end position="102"/>
    </location>
</feature>
<dbReference type="Pfam" id="PF04287">
    <property type="entry name" value="DUF446"/>
    <property type="match status" value="1"/>
</dbReference>
<evidence type="ECO:0000259" key="1">
    <source>
        <dbReference type="Pfam" id="PF04287"/>
    </source>
</evidence>
<comment type="caution">
    <text evidence="2">The sequence shown here is derived from an EMBL/GenBank/DDBJ whole genome shotgun (WGS) entry which is preliminary data.</text>
</comment>
<dbReference type="PANTHER" id="PTHR39586:SF1">
    <property type="entry name" value="CYTOPLASMIC PROTEIN"/>
    <property type="match status" value="1"/>
</dbReference>
<dbReference type="PATRIC" id="fig|754436.4.peg.3839"/>
<dbReference type="PANTHER" id="PTHR39586">
    <property type="entry name" value="CYTOPLASMIC PROTEIN-RELATED"/>
    <property type="match status" value="1"/>
</dbReference>
<dbReference type="InterPro" id="IPR036814">
    <property type="entry name" value="YqcC-like_sf"/>
</dbReference>
<dbReference type="PIRSF" id="PIRSF006257">
    <property type="entry name" value="UCP006257"/>
    <property type="match status" value="1"/>
</dbReference>
<dbReference type="Gene3D" id="1.20.1440.40">
    <property type="entry name" value="YqcC-like"/>
    <property type="match status" value="1"/>
</dbReference>
<organism evidence="2 3">
    <name type="scientific">Photobacterium aphoticum</name>
    <dbReference type="NCBI Taxonomy" id="754436"/>
    <lineage>
        <taxon>Bacteria</taxon>
        <taxon>Pseudomonadati</taxon>
        <taxon>Pseudomonadota</taxon>
        <taxon>Gammaproteobacteria</taxon>
        <taxon>Vibrionales</taxon>
        <taxon>Vibrionaceae</taxon>
        <taxon>Photobacterium</taxon>
    </lineage>
</organism>
<evidence type="ECO:0000313" key="3">
    <source>
        <dbReference type="Proteomes" id="UP000036426"/>
    </source>
</evidence>
<evidence type="ECO:0000313" key="2">
    <source>
        <dbReference type="EMBL" id="KLU99346.1"/>
    </source>
</evidence>
<dbReference type="AlphaFoldDB" id="A0A0J1JCK4"/>